<dbReference type="Proteomes" id="UP000199391">
    <property type="component" value="Unassembled WGS sequence"/>
</dbReference>
<dbReference type="Pfam" id="PF00106">
    <property type="entry name" value="adh_short"/>
    <property type="match status" value="1"/>
</dbReference>
<organism evidence="5 6">
    <name type="scientific">Pseudoduganella namucuonensis</name>
    <dbReference type="NCBI Taxonomy" id="1035707"/>
    <lineage>
        <taxon>Bacteria</taxon>
        <taxon>Pseudomonadati</taxon>
        <taxon>Pseudomonadota</taxon>
        <taxon>Betaproteobacteria</taxon>
        <taxon>Burkholderiales</taxon>
        <taxon>Oxalobacteraceae</taxon>
        <taxon>Telluria group</taxon>
        <taxon>Pseudoduganella</taxon>
    </lineage>
</organism>
<comment type="similarity">
    <text evidence="1 4">Belongs to the short-chain dehydrogenases/reductases (SDR) family.</text>
</comment>
<gene>
    <name evidence="5" type="ORF">SAMN05216552_104537</name>
</gene>
<dbReference type="PRINTS" id="PR00081">
    <property type="entry name" value="GDHRDH"/>
</dbReference>
<reference evidence="6" key="1">
    <citation type="submission" date="2016-10" db="EMBL/GenBank/DDBJ databases">
        <authorList>
            <person name="Varghese N."/>
            <person name="Submissions S."/>
        </authorList>
    </citation>
    <scope>NUCLEOTIDE SEQUENCE [LARGE SCALE GENOMIC DNA]</scope>
    <source>
        <strain evidence="6">CGMCC 1.11014</strain>
    </source>
</reference>
<evidence type="ECO:0000256" key="4">
    <source>
        <dbReference type="RuleBase" id="RU000363"/>
    </source>
</evidence>
<accession>A0A1I7LZX9</accession>
<sequence>MKTIEQRFSLRGRVALVTGASSGFGAHFAAVLAQAGAKVAVAARRTDRIVEVVQGIVEQGGEAFACEIDVASRASINRAFDLVQEKLGVVDVVINNAGLSSPAPFPEMSEAQWTSVLDVNLSGPYHVSQEMARRLIARGQPGAIVNIASILGKLAKGNFINYGVTKGALINLTEYMALDLLPHGIRVNAIAPGYFPSEMTNPFFESDAGKQEIANLPPQRLGRLEELDGALLLLASEASSYINGTTLTVDYAHSVRLS</sequence>
<keyword evidence="3" id="KW-0560">Oxidoreductase</keyword>
<evidence type="ECO:0000313" key="6">
    <source>
        <dbReference type="Proteomes" id="UP000199391"/>
    </source>
</evidence>
<keyword evidence="6" id="KW-1185">Reference proteome</keyword>
<dbReference type="AlphaFoldDB" id="A0A1I7LZX9"/>
<dbReference type="InterPro" id="IPR036291">
    <property type="entry name" value="NAD(P)-bd_dom_sf"/>
</dbReference>
<dbReference type="InterPro" id="IPR052178">
    <property type="entry name" value="Sec_Metab_Biosynth_SDR"/>
</dbReference>
<dbReference type="PRINTS" id="PR00080">
    <property type="entry name" value="SDRFAMILY"/>
</dbReference>
<evidence type="ECO:0000256" key="1">
    <source>
        <dbReference type="ARBA" id="ARBA00006484"/>
    </source>
</evidence>
<proteinExistence type="inferred from homology"/>
<evidence type="ECO:0000256" key="3">
    <source>
        <dbReference type="ARBA" id="ARBA00023002"/>
    </source>
</evidence>
<dbReference type="PANTHER" id="PTHR43618">
    <property type="entry name" value="7-ALPHA-HYDROXYSTEROID DEHYDROGENASE"/>
    <property type="match status" value="1"/>
</dbReference>
<dbReference type="PANTHER" id="PTHR43618:SF8">
    <property type="entry name" value="7ALPHA-HYDROXYSTEROID DEHYDROGENASE"/>
    <property type="match status" value="1"/>
</dbReference>
<name>A0A1I7LZX9_9BURK</name>
<dbReference type="FunFam" id="3.40.50.720:FF:000084">
    <property type="entry name" value="Short-chain dehydrogenase reductase"/>
    <property type="match status" value="1"/>
</dbReference>
<dbReference type="STRING" id="1035707.SAMN05216552_104537"/>
<dbReference type="Gene3D" id="3.40.50.720">
    <property type="entry name" value="NAD(P)-binding Rossmann-like Domain"/>
    <property type="match status" value="1"/>
</dbReference>
<dbReference type="SUPFAM" id="SSF51735">
    <property type="entry name" value="NAD(P)-binding Rossmann-fold domains"/>
    <property type="match status" value="1"/>
</dbReference>
<evidence type="ECO:0000256" key="2">
    <source>
        <dbReference type="ARBA" id="ARBA00022857"/>
    </source>
</evidence>
<dbReference type="CDD" id="cd05233">
    <property type="entry name" value="SDR_c"/>
    <property type="match status" value="1"/>
</dbReference>
<protein>
    <submittedName>
        <fullName evidence="5">NAD(P)-dependent dehydrogenase, short-chain alcohol dehydrogenase family</fullName>
    </submittedName>
</protein>
<dbReference type="RefSeq" id="WP_093560225.1">
    <property type="nucleotide sequence ID" value="NZ_FPBO01000045.1"/>
</dbReference>
<dbReference type="InterPro" id="IPR002347">
    <property type="entry name" value="SDR_fam"/>
</dbReference>
<dbReference type="EMBL" id="FPBO01000045">
    <property type="protein sequence ID" value="SFV15264.1"/>
    <property type="molecule type" value="Genomic_DNA"/>
</dbReference>
<dbReference type="GO" id="GO:0016491">
    <property type="term" value="F:oxidoreductase activity"/>
    <property type="evidence" value="ECO:0007669"/>
    <property type="project" value="UniProtKB-KW"/>
</dbReference>
<dbReference type="OrthoDB" id="9803333at2"/>
<evidence type="ECO:0000313" key="5">
    <source>
        <dbReference type="EMBL" id="SFV15264.1"/>
    </source>
</evidence>
<keyword evidence="2" id="KW-0521">NADP</keyword>